<proteinExistence type="predicted"/>
<comment type="caution">
    <text evidence="1">The sequence shown here is derived from an EMBL/GenBank/DDBJ whole genome shotgun (WGS) entry which is preliminary data.</text>
</comment>
<dbReference type="EMBL" id="JQEC01000074">
    <property type="protein sequence ID" value="KGJ86827.1"/>
    <property type="molecule type" value="Genomic_DNA"/>
</dbReference>
<accession>A0A099K9T1</accession>
<evidence type="ECO:0000313" key="1">
    <source>
        <dbReference type="EMBL" id="KGJ86827.1"/>
    </source>
</evidence>
<dbReference type="AlphaFoldDB" id="A0A099K9T1"/>
<dbReference type="Proteomes" id="UP000029868">
    <property type="component" value="Unassembled WGS sequence"/>
</dbReference>
<sequence length="89" mass="9706">MLGDIHSLALVLCFKLDALVHSFTLTPLIPSNYSFILPTKGHLFPAKKGGNCTISIPAFTAAYAGCTLIWQVSGFFTKNNYVPGDNRCR</sequence>
<organism evidence="1 2">
    <name type="scientific">Colwellia psychrerythraea</name>
    <name type="common">Vibrio psychroerythus</name>
    <dbReference type="NCBI Taxonomy" id="28229"/>
    <lineage>
        <taxon>Bacteria</taxon>
        <taxon>Pseudomonadati</taxon>
        <taxon>Pseudomonadota</taxon>
        <taxon>Gammaproteobacteria</taxon>
        <taxon>Alteromonadales</taxon>
        <taxon>Colwelliaceae</taxon>
        <taxon>Colwellia</taxon>
    </lineage>
</organism>
<name>A0A099K9T1_COLPS</name>
<protein>
    <submittedName>
        <fullName evidence="1">Uncharacterized protein</fullName>
    </submittedName>
</protein>
<gene>
    <name evidence="1" type="ORF">GAB14E_4654</name>
</gene>
<reference evidence="1 2" key="1">
    <citation type="submission" date="2014-08" db="EMBL/GenBank/DDBJ databases">
        <title>Genomic and Phenotypic Diversity of Colwellia psychrerythraea strains from Disparate Marine Basins.</title>
        <authorList>
            <person name="Techtmann S.M."/>
            <person name="Stelling S.C."/>
            <person name="Utturkar S.M."/>
            <person name="Alshibli N."/>
            <person name="Harris A."/>
            <person name="Brown S.D."/>
            <person name="Hazen T.C."/>
        </authorList>
    </citation>
    <scope>NUCLEOTIDE SEQUENCE [LARGE SCALE GENOMIC DNA]</scope>
    <source>
        <strain evidence="1 2">GAB14E</strain>
    </source>
</reference>
<evidence type="ECO:0000313" key="2">
    <source>
        <dbReference type="Proteomes" id="UP000029868"/>
    </source>
</evidence>